<proteinExistence type="predicted"/>
<evidence type="ECO:0000313" key="1">
    <source>
        <dbReference type="EMBL" id="KAL2866443.1"/>
    </source>
</evidence>
<evidence type="ECO:0000313" key="2">
    <source>
        <dbReference type="Proteomes" id="UP001610432"/>
    </source>
</evidence>
<protein>
    <submittedName>
        <fullName evidence="1">Uncharacterized protein</fullName>
    </submittedName>
</protein>
<dbReference type="RefSeq" id="XP_070885422.1">
    <property type="nucleotide sequence ID" value="XM_071024641.1"/>
</dbReference>
<dbReference type="GeneID" id="98139713"/>
<accession>A0ABR4LSU0</accession>
<reference evidence="1 2" key="1">
    <citation type="submission" date="2024-07" db="EMBL/GenBank/DDBJ databases">
        <title>Section-level genome sequencing and comparative genomics of Aspergillus sections Usti and Cavernicolus.</title>
        <authorList>
            <consortium name="Lawrence Berkeley National Laboratory"/>
            <person name="Nybo J.L."/>
            <person name="Vesth T.C."/>
            <person name="Theobald S."/>
            <person name="Frisvad J.C."/>
            <person name="Larsen T.O."/>
            <person name="Kjaerboelling I."/>
            <person name="Rothschild-Mancinelli K."/>
            <person name="Lyhne E.K."/>
            <person name="Kogle M.E."/>
            <person name="Barry K."/>
            <person name="Clum A."/>
            <person name="Na H."/>
            <person name="Ledsgaard L."/>
            <person name="Lin J."/>
            <person name="Lipzen A."/>
            <person name="Kuo A."/>
            <person name="Riley R."/>
            <person name="Mondo S."/>
            <person name="Labutti K."/>
            <person name="Haridas S."/>
            <person name="Pangalinan J."/>
            <person name="Salamov A.A."/>
            <person name="Simmons B.A."/>
            <person name="Magnuson J.K."/>
            <person name="Chen J."/>
            <person name="Drula E."/>
            <person name="Henrissat B."/>
            <person name="Wiebenga A."/>
            <person name="Lubbers R.J."/>
            <person name="Gomes A.C."/>
            <person name="Macurrencykelacurrency M.R."/>
            <person name="Stajich J."/>
            <person name="Grigoriev I.V."/>
            <person name="Mortensen U.H."/>
            <person name="De Vries R.P."/>
            <person name="Baker S.E."/>
            <person name="Andersen M.R."/>
        </authorList>
    </citation>
    <scope>NUCLEOTIDE SEQUENCE [LARGE SCALE GENOMIC DNA]</scope>
    <source>
        <strain evidence="1 2">CBS 449.75</strain>
    </source>
</reference>
<organism evidence="1 2">
    <name type="scientific">Aspergillus lucknowensis</name>
    <dbReference type="NCBI Taxonomy" id="176173"/>
    <lineage>
        <taxon>Eukaryota</taxon>
        <taxon>Fungi</taxon>
        <taxon>Dikarya</taxon>
        <taxon>Ascomycota</taxon>
        <taxon>Pezizomycotina</taxon>
        <taxon>Eurotiomycetes</taxon>
        <taxon>Eurotiomycetidae</taxon>
        <taxon>Eurotiales</taxon>
        <taxon>Aspergillaceae</taxon>
        <taxon>Aspergillus</taxon>
        <taxon>Aspergillus subgen. Nidulantes</taxon>
    </lineage>
</organism>
<comment type="caution">
    <text evidence="1">The sequence shown here is derived from an EMBL/GenBank/DDBJ whole genome shotgun (WGS) entry which is preliminary data.</text>
</comment>
<sequence length="173" mass="19450">MQPQPNPTQPGIYRLRNGEGDARLRIQARRLRRCDGCASELSSRLLCHGITDHETVWVRPSDGDCHSSSFSAARSECLVAWYSLRISNETGVDLMSTSYAEILRSVRRPTRCPYWSLLEDLVETNPSHAGIITPPHHRNPSQYLRTPDLPSDPLNTSEFTCTTLPPTNLEPHA</sequence>
<dbReference type="EMBL" id="JBFXLQ010000025">
    <property type="protein sequence ID" value="KAL2866443.1"/>
    <property type="molecule type" value="Genomic_DNA"/>
</dbReference>
<name>A0ABR4LSU0_9EURO</name>
<keyword evidence="2" id="KW-1185">Reference proteome</keyword>
<gene>
    <name evidence="1" type="ORF">BJX67DRAFT_140150</name>
</gene>
<dbReference type="Proteomes" id="UP001610432">
    <property type="component" value="Unassembled WGS sequence"/>
</dbReference>